<name>A0ACD1IJC9_9EURO</name>
<evidence type="ECO:0000313" key="2">
    <source>
        <dbReference type="Proteomes" id="UP000249748"/>
    </source>
</evidence>
<organism evidence="1 2">
    <name type="scientific">Aspergillus costaricaensis CBS 115574</name>
    <dbReference type="NCBI Taxonomy" id="1448317"/>
    <lineage>
        <taxon>Eukaryota</taxon>
        <taxon>Fungi</taxon>
        <taxon>Dikarya</taxon>
        <taxon>Ascomycota</taxon>
        <taxon>Pezizomycotina</taxon>
        <taxon>Eurotiomycetes</taxon>
        <taxon>Eurotiomycetidae</taxon>
        <taxon>Eurotiales</taxon>
        <taxon>Aspergillaceae</taxon>
        <taxon>Aspergillus</taxon>
        <taxon>Aspergillus subgen. Circumdati</taxon>
    </lineage>
</organism>
<accession>A0ACD1IJC9</accession>
<proteinExistence type="predicted"/>
<reference evidence="1" key="1">
    <citation type="submission" date="2018-02" db="EMBL/GenBank/DDBJ databases">
        <title>The genomes of Aspergillus section Nigri reveals drivers in fungal speciation.</title>
        <authorList>
            <consortium name="DOE Joint Genome Institute"/>
            <person name="Vesth T.C."/>
            <person name="Nybo J."/>
            <person name="Theobald S."/>
            <person name="Brandl J."/>
            <person name="Frisvad J.C."/>
            <person name="Nielsen K.F."/>
            <person name="Lyhne E.K."/>
            <person name="Kogle M.E."/>
            <person name="Kuo A."/>
            <person name="Riley R."/>
            <person name="Clum A."/>
            <person name="Nolan M."/>
            <person name="Lipzen A."/>
            <person name="Salamov A."/>
            <person name="Henrissat B."/>
            <person name="Wiebenga A."/>
            <person name="De vries R.P."/>
            <person name="Grigoriev I.V."/>
            <person name="Mortensen U.H."/>
            <person name="Andersen M.R."/>
            <person name="Baker S.E."/>
        </authorList>
    </citation>
    <scope>NUCLEOTIDE SEQUENCE</scope>
    <source>
        <strain evidence="1">CBS 115574</strain>
    </source>
</reference>
<dbReference type="Proteomes" id="UP000249748">
    <property type="component" value="Unassembled WGS sequence"/>
</dbReference>
<evidence type="ECO:0000313" key="1">
    <source>
        <dbReference type="EMBL" id="RAK89854.1"/>
    </source>
</evidence>
<gene>
    <name evidence="1" type="ORF">BO79DRAFT_253953</name>
</gene>
<dbReference type="EMBL" id="KZ824546">
    <property type="protein sequence ID" value="RAK89854.1"/>
    <property type="molecule type" value="Genomic_DNA"/>
</dbReference>
<keyword evidence="2" id="KW-1185">Reference proteome</keyword>
<protein>
    <submittedName>
        <fullName evidence="1">Uncharacterized protein</fullName>
    </submittedName>
</protein>
<sequence length="325" mass="37500">MPHSNISLSDSDSEPEVPRPLNTLHIMIREMLYKVRENGSTISALEAWVETVDPEAYRKDPWPQDLIDAHAHYKALVAEINSKRMAYNNSVHYSLKEKLRYTLKVQLERLTQEEVSNYSRRDTSTLGININININIILLILVIHVFWVWRHNKNNEQARLNVQTYGSRQEDAKTFEAPFVNSEALSLRSLVHLSQTPEKAAKPCPARHGPISHSLGPCLQTQLWFYIRCLPVTVKELMHIQKVLWKYIWDPRPGGPIANVQAMRPFAEGGLGVIDFKTMQKAESGVSAERLWKGLYHRKIDYPKLTDLYWKLLLNKVTTGERELP</sequence>